<dbReference type="EC" id="1.7.-.-" evidence="6"/>
<dbReference type="SUPFAM" id="SSF52218">
    <property type="entry name" value="Flavoproteins"/>
    <property type="match status" value="1"/>
</dbReference>
<feature type="domain" description="NADPH-dependent FMN reductase-like" evidence="5">
    <location>
        <begin position="1"/>
        <end position="144"/>
    </location>
</feature>
<dbReference type="GeneID" id="24817317"/>
<evidence type="ECO:0000256" key="2">
    <source>
        <dbReference type="ARBA" id="ARBA00022643"/>
    </source>
</evidence>
<dbReference type="InterPro" id="IPR051814">
    <property type="entry name" value="NAD(P)H-dep_FMN_reductase"/>
</dbReference>
<reference evidence="7 9" key="4">
    <citation type="submission" date="2018-04" db="EMBL/GenBank/DDBJ databases">
        <title>Transcriptomics of ammonia oxidizing archaea.</title>
        <authorList>
            <person name="Carini P."/>
        </authorList>
    </citation>
    <scope>NUCLEOTIDE SEQUENCE [LARGE SCALE GENOMIC DNA]</scope>
    <source>
        <strain evidence="7 9">U25</strain>
    </source>
</reference>
<dbReference type="AlphaFoldDB" id="A0A0A7V2E3"/>
<dbReference type="EMBL" id="CP007026">
    <property type="protein sequence ID" value="AJA92356.1"/>
    <property type="molecule type" value="Genomic_DNA"/>
</dbReference>
<dbReference type="InterPro" id="IPR029039">
    <property type="entry name" value="Flavoprotein-like_sf"/>
</dbReference>
<evidence type="ECO:0000313" key="6">
    <source>
        <dbReference type="EMBL" id="AJA92356.1"/>
    </source>
</evidence>
<dbReference type="Proteomes" id="UP000030944">
    <property type="component" value="Chromosome"/>
</dbReference>
<dbReference type="Proteomes" id="UP000241022">
    <property type="component" value="Unassembled WGS sequence"/>
</dbReference>
<protein>
    <submittedName>
        <fullName evidence="6">Flavin reductase</fullName>
        <ecNumber evidence="6">1.7.-.-</ecNumber>
    </submittedName>
    <submittedName>
        <fullName evidence="7">NADH-dependent FMN reductase</fullName>
    </submittedName>
</protein>
<dbReference type="EMBL" id="LXWN01000002">
    <property type="protein sequence ID" value="PTL87666.1"/>
    <property type="molecule type" value="Genomic_DNA"/>
</dbReference>
<evidence type="ECO:0000259" key="5">
    <source>
        <dbReference type="Pfam" id="PF03358"/>
    </source>
</evidence>
<dbReference type="STRING" id="1410606.T478_1450"/>
<dbReference type="Gene3D" id="3.40.50.360">
    <property type="match status" value="1"/>
</dbReference>
<proteinExistence type="inferred from homology"/>
<reference evidence="7" key="3">
    <citation type="submission" date="2016-05" db="EMBL/GenBank/DDBJ databases">
        <authorList>
            <person name="Lavstsen T."/>
            <person name="Jespersen J.S."/>
        </authorList>
    </citation>
    <scope>NUCLEOTIDE SEQUENCE [LARGE SCALE GENOMIC DNA]</scope>
    <source>
        <strain evidence="7">U25</strain>
    </source>
</reference>
<reference evidence="9" key="2">
    <citation type="submission" date="2016-05" db="EMBL/GenBank/DDBJ databases">
        <authorList>
            <person name="Dupont C."/>
            <person name="Santoro A."/>
        </authorList>
    </citation>
    <scope>NUCLEOTIDE SEQUENCE [LARGE SCALE GENOMIC DNA]</scope>
    <source>
        <strain evidence="9">U25</strain>
    </source>
</reference>
<accession>A0A0A7V2E3</accession>
<dbReference type="KEGG" id="nbv:T478_1450"/>
<evidence type="ECO:0000256" key="3">
    <source>
        <dbReference type="ARBA" id="ARBA00023002"/>
    </source>
</evidence>
<dbReference type="HOGENOM" id="CLU_055322_3_3_2"/>
<comment type="similarity">
    <text evidence="4">Belongs to the SsuE family. Isf subfamily.</text>
</comment>
<evidence type="ECO:0000313" key="9">
    <source>
        <dbReference type="Proteomes" id="UP000241022"/>
    </source>
</evidence>
<evidence type="ECO:0000313" key="8">
    <source>
        <dbReference type="Proteomes" id="UP000030944"/>
    </source>
</evidence>
<evidence type="ECO:0000313" key="7">
    <source>
        <dbReference type="EMBL" id="PTL87666.1"/>
    </source>
</evidence>
<dbReference type="PANTHER" id="PTHR43408">
    <property type="entry name" value="FMN REDUCTASE (NADPH)"/>
    <property type="match status" value="1"/>
</dbReference>
<evidence type="ECO:0000256" key="4">
    <source>
        <dbReference type="ARBA" id="ARBA00038292"/>
    </source>
</evidence>
<dbReference type="OrthoDB" id="9059at2157"/>
<gene>
    <name evidence="7" type="ORF">A7X95_04850</name>
    <name evidence="6" type="ORF">T478_1450</name>
</gene>
<reference evidence="6 8" key="1">
    <citation type="journal article" date="2015" name="Proc. Natl. Acad. Sci. U.S.A.">
        <title>Genomic and proteomic characterization of "Candidatus Nitrosopelagicus brevis": An ammonia-oxidizing archaeon from the open ocean.</title>
        <authorList>
            <person name="Santoro A.E."/>
            <person name="Dupont C.L."/>
            <person name="Richter R.A."/>
            <person name="Craig M.T."/>
            <person name="Carini P."/>
            <person name="McIlvin M.R."/>
            <person name="Yang Y."/>
            <person name="Orsi W.D."/>
            <person name="Moran D.M."/>
            <person name="Saito M.A."/>
        </authorList>
    </citation>
    <scope>NUCLEOTIDE SEQUENCE [LARGE SCALE GENOMIC DNA]</scope>
    <source>
        <strain evidence="6">CN25</strain>
        <strain evidence="8">V2</strain>
    </source>
</reference>
<sequence>MKVVVLSGSPRKNGNTQIMMKHVLEYVNQKDVEVKFINLAEDGFESFKGAANEVNYNEKTLQAAKDITDADVWLVGIPVYNSMFSAALKNIFEFINYKETEGKTAGLAIVAGGTISFGDVQTLFTQLMSYFRVITNPTVVYSTGEAIEDGKISDDEVKSRLNEMVDKTLGIAKKD</sequence>
<keyword evidence="1" id="KW-0285">Flavoprotein</keyword>
<dbReference type="Pfam" id="PF03358">
    <property type="entry name" value="FMN_red"/>
    <property type="match status" value="1"/>
</dbReference>
<dbReference type="RefSeq" id="WP_048107099.1">
    <property type="nucleotide sequence ID" value="NZ_CP007026.1"/>
</dbReference>
<keyword evidence="9" id="KW-1185">Reference proteome</keyword>
<keyword evidence="3 6" id="KW-0560">Oxidoreductase</keyword>
<dbReference type="PANTHER" id="PTHR43408:SF2">
    <property type="entry name" value="FMN REDUCTASE (NADPH)"/>
    <property type="match status" value="1"/>
</dbReference>
<dbReference type="InterPro" id="IPR005025">
    <property type="entry name" value="FMN_Rdtase-like_dom"/>
</dbReference>
<name>A0A0A7V2E3_9ARCH</name>
<evidence type="ECO:0000256" key="1">
    <source>
        <dbReference type="ARBA" id="ARBA00022630"/>
    </source>
</evidence>
<organism evidence="6 8">
    <name type="scientific">Candidatus Nitrosopelagicus brevis</name>
    <dbReference type="NCBI Taxonomy" id="1410606"/>
    <lineage>
        <taxon>Archaea</taxon>
        <taxon>Nitrososphaerota</taxon>
    </lineage>
</organism>
<keyword evidence="2" id="KW-0288">FMN</keyword>
<dbReference type="GO" id="GO:0016491">
    <property type="term" value="F:oxidoreductase activity"/>
    <property type="evidence" value="ECO:0007669"/>
    <property type="project" value="UniProtKB-KW"/>
</dbReference>